<protein>
    <recommendedName>
        <fullName evidence="4">Major facilitator superfamily (MFS) profile domain-containing protein</fullName>
    </recommendedName>
</protein>
<feature type="transmembrane region" description="Helical" evidence="1">
    <location>
        <begin position="40"/>
        <end position="64"/>
    </location>
</feature>
<feature type="transmembrane region" description="Helical" evidence="1">
    <location>
        <begin position="109"/>
        <end position="130"/>
    </location>
</feature>
<keyword evidence="3" id="KW-1185">Reference proteome</keyword>
<evidence type="ECO:0000313" key="3">
    <source>
        <dbReference type="Proteomes" id="UP000801492"/>
    </source>
</evidence>
<dbReference type="InterPro" id="IPR036259">
    <property type="entry name" value="MFS_trans_sf"/>
</dbReference>
<evidence type="ECO:0000313" key="2">
    <source>
        <dbReference type="EMBL" id="KAF2887414.1"/>
    </source>
</evidence>
<evidence type="ECO:0000256" key="1">
    <source>
        <dbReference type="SAM" id="Phobius"/>
    </source>
</evidence>
<feature type="transmembrane region" description="Helical" evidence="1">
    <location>
        <begin position="17"/>
        <end position="34"/>
    </location>
</feature>
<dbReference type="PANTHER" id="PTHR11360:SF111">
    <property type="entry name" value="CHASKI, ISOFORM A"/>
    <property type="match status" value="1"/>
</dbReference>
<feature type="non-terminal residue" evidence="2">
    <location>
        <position position="151"/>
    </location>
</feature>
<reference evidence="2" key="1">
    <citation type="submission" date="2019-08" db="EMBL/GenBank/DDBJ databases">
        <title>The genome of the North American firefly Photinus pyralis.</title>
        <authorList>
            <consortium name="Photinus pyralis genome working group"/>
            <person name="Fallon T.R."/>
            <person name="Sander Lower S.E."/>
            <person name="Weng J.-K."/>
        </authorList>
    </citation>
    <scope>NUCLEOTIDE SEQUENCE</scope>
    <source>
        <strain evidence="2">TRF0915ILg1</strain>
        <tissue evidence="2">Whole body</tissue>
    </source>
</reference>
<accession>A0A8K0G635</accession>
<dbReference type="Pfam" id="PF07690">
    <property type="entry name" value="MFS_1"/>
    <property type="match status" value="1"/>
</dbReference>
<gene>
    <name evidence="2" type="ORF">ILUMI_18759</name>
</gene>
<dbReference type="AlphaFoldDB" id="A0A8K0G635"/>
<organism evidence="2 3">
    <name type="scientific">Ignelater luminosus</name>
    <name type="common">Cucubano</name>
    <name type="synonym">Pyrophorus luminosus</name>
    <dbReference type="NCBI Taxonomy" id="2038154"/>
    <lineage>
        <taxon>Eukaryota</taxon>
        <taxon>Metazoa</taxon>
        <taxon>Ecdysozoa</taxon>
        <taxon>Arthropoda</taxon>
        <taxon>Hexapoda</taxon>
        <taxon>Insecta</taxon>
        <taxon>Pterygota</taxon>
        <taxon>Neoptera</taxon>
        <taxon>Endopterygota</taxon>
        <taxon>Coleoptera</taxon>
        <taxon>Polyphaga</taxon>
        <taxon>Elateriformia</taxon>
        <taxon>Elateroidea</taxon>
        <taxon>Elateridae</taxon>
        <taxon>Agrypninae</taxon>
        <taxon>Pyrophorini</taxon>
        <taxon>Ignelater</taxon>
    </lineage>
</organism>
<dbReference type="InterPro" id="IPR011701">
    <property type="entry name" value="MFS"/>
</dbReference>
<dbReference type="Gene3D" id="1.20.1250.20">
    <property type="entry name" value="MFS general substrate transporter like domains"/>
    <property type="match status" value="1"/>
</dbReference>
<keyword evidence="1" id="KW-1133">Transmembrane helix</keyword>
<comment type="caution">
    <text evidence="2">The sequence shown here is derived from an EMBL/GenBank/DDBJ whole genome shotgun (WGS) entry which is preliminary data.</text>
</comment>
<dbReference type="EMBL" id="VTPC01083615">
    <property type="protein sequence ID" value="KAF2887414.1"/>
    <property type="molecule type" value="Genomic_DNA"/>
</dbReference>
<feature type="transmembrane region" description="Helical" evidence="1">
    <location>
        <begin position="76"/>
        <end position="97"/>
    </location>
</feature>
<dbReference type="PANTHER" id="PTHR11360">
    <property type="entry name" value="MONOCARBOXYLATE TRANSPORTER"/>
    <property type="match status" value="1"/>
</dbReference>
<keyword evidence="1" id="KW-0812">Transmembrane</keyword>
<dbReference type="Proteomes" id="UP000801492">
    <property type="component" value="Unassembled WGS sequence"/>
</dbReference>
<dbReference type="InterPro" id="IPR050327">
    <property type="entry name" value="Proton-linked_MCT"/>
</dbReference>
<dbReference type="SUPFAM" id="SSF103473">
    <property type="entry name" value="MFS general substrate transporter"/>
    <property type="match status" value="1"/>
</dbReference>
<sequence length="151" mass="16256">VGLGWAGDQPWLHITKTYAVCLVLCGASCVSMMLCTNNYILLHISGASFGLFFASNYSFTPAILVELISLDNFTNAYGLILLSQGIGNLLGPPIAGLLFDLTGTWEQSFWQAGIWIAVAGVLIGIIPFTANRRIWKRGSDKELASEKASVA</sequence>
<name>A0A8K0G635_IGNLU</name>
<evidence type="ECO:0008006" key="4">
    <source>
        <dbReference type="Google" id="ProtNLM"/>
    </source>
</evidence>
<dbReference type="OrthoDB" id="410267at2759"/>
<dbReference type="GO" id="GO:0008028">
    <property type="term" value="F:monocarboxylic acid transmembrane transporter activity"/>
    <property type="evidence" value="ECO:0007669"/>
    <property type="project" value="TreeGrafter"/>
</dbReference>
<keyword evidence="1" id="KW-0472">Membrane</keyword>
<proteinExistence type="predicted"/>